<organism evidence="3">
    <name type="scientific">Anopheles marajoara</name>
    <dbReference type="NCBI Taxonomy" id="58244"/>
    <lineage>
        <taxon>Eukaryota</taxon>
        <taxon>Metazoa</taxon>
        <taxon>Ecdysozoa</taxon>
        <taxon>Arthropoda</taxon>
        <taxon>Hexapoda</taxon>
        <taxon>Insecta</taxon>
        <taxon>Pterygota</taxon>
        <taxon>Neoptera</taxon>
        <taxon>Endopterygota</taxon>
        <taxon>Diptera</taxon>
        <taxon>Nematocera</taxon>
        <taxon>Culicoidea</taxon>
        <taxon>Culicidae</taxon>
        <taxon>Anophelinae</taxon>
        <taxon>Anopheles</taxon>
    </lineage>
</organism>
<feature type="signal peptide" evidence="2">
    <location>
        <begin position="1"/>
        <end position="34"/>
    </location>
</feature>
<dbReference type="GO" id="GO:0016301">
    <property type="term" value="F:kinase activity"/>
    <property type="evidence" value="ECO:0007669"/>
    <property type="project" value="UniProtKB-KW"/>
</dbReference>
<feature type="chain" id="PRO_5014604323" evidence="2">
    <location>
        <begin position="35"/>
        <end position="201"/>
    </location>
</feature>
<dbReference type="EMBL" id="GGFJ01011523">
    <property type="protein sequence ID" value="MBW60664.1"/>
    <property type="molecule type" value="Transcribed_RNA"/>
</dbReference>
<proteinExistence type="predicted"/>
<keyword evidence="3" id="KW-0418">Kinase</keyword>
<protein>
    <submittedName>
        <fullName evidence="3">Putative mitogen-activated protein kinase kinase kinase 1</fullName>
    </submittedName>
</protein>
<feature type="compositionally biased region" description="Polar residues" evidence="1">
    <location>
        <begin position="107"/>
        <end position="119"/>
    </location>
</feature>
<accession>A0A2M4C5S8</accession>
<sequence length="201" mass="21064">MGAFAEPFLLLLFFFESFFDLLSFLAGSLPAVSTEMLDASSVTDAPLADGFLDSRGLRGFFIFFPQASVDVSRSPPLQERLSCDKSPPIPLTAPPPSSAISWPKPSELTSGNPVPAVTESSETGSIVVVSGAPDDRTFGCVVSSPDIMRPPAIGPAPPTPSNGGGIGAASCWAVFSDFLARDLRGLLEGVRPRPRPVVLVT</sequence>
<reference evidence="3" key="1">
    <citation type="submission" date="2018-01" db="EMBL/GenBank/DDBJ databases">
        <title>An insight into the sialome of Amazonian anophelines.</title>
        <authorList>
            <person name="Ribeiro J.M."/>
            <person name="Scarpassa V."/>
            <person name="Calvo E."/>
        </authorList>
    </citation>
    <scope>NUCLEOTIDE SEQUENCE</scope>
    <source>
        <tissue evidence="3">Salivary glands</tissue>
    </source>
</reference>
<evidence type="ECO:0000256" key="1">
    <source>
        <dbReference type="SAM" id="MobiDB-lite"/>
    </source>
</evidence>
<keyword evidence="3" id="KW-0808">Transferase</keyword>
<evidence type="ECO:0000313" key="3">
    <source>
        <dbReference type="EMBL" id="MBW60664.1"/>
    </source>
</evidence>
<feature type="region of interest" description="Disordered" evidence="1">
    <location>
        <begin position="75"/>
        <end position="119"/>
    </location>
</feature>
<name>A0A2M4C5S8_9DIPT</name>
<feature type="compositionally biased region" description="Pro residues" evidence="1">
    <location>
        <begin position="87"/>
        <end position="97"/>
    </location>
</feature>
<dbReference type="AlphaFoldDB" id="A0A2M4C5S8"/>
<keyword evidence="2" id="KW-0732">Signal</keyword>
<evidence type="ECO:0000256" key="2">
    <source>
        <dbReference type="SAM" id="SignalP"/>
    </source>
</evidence>